<gene>
    <name evidence="2" type="ORF">DZF96_06495</name>
</gene>
<sequence>MKHESNSNRRRARALVVVALTAGLGILAGTSTPAMAETRALDGYQPVGLSFYPHAYRETNPHNAELIIIDDMQGGGGPPVYAGITRSQNTSSFATTEETFGKWSYFINKATGRASNAPGTFFLRVEVVGGCGGDCGVGHWTGRISFNNPVSNGQATDTK</sequence>
<reference evidence="2 3" key="1">
    <citation type="submission" date="2018-08" db="EMBL/GenBank/DDBJ databases">
        <title>Genome Sequence of Clavibacter michiganensis Subspecies type strains, and the Atypical Peach-Colored Strains Isolated from Tomato.</title>
        <authorList>
            <person name="Osdaghi E."/>
            <person name="Portier P."/>
            <person name="Briand M."/>
            <person name="Jacques M.-A."/>
        </authorList>
    </citation>
    <scope>NUCLEOTIDE SEQUENCE [LARGE SCALE GENOMIC DNA]</scope>
    <source>
        <strain evidence="2 3">CFBP 7493</strain>
    </source>
</reference>
<evidence type="ECO:0000313" key="3">
    <source>
        <dbReference type="Proteomes" id="UP000266298"/>
    </source>
</evidence>
<name>A0A399NUG4_9MICO</name>
<feature type="signal peptide" evidence="1">
    <location>
        <begin position="1"/>
        <end position="36"/>
    </location>
</feature>
<dbReference type="AlphaFoldDB" id="A0A399NUG4"/>
<comment type="caution">
    <text evidence="2">The sequence shown here is derived from an EMBL/GenBank/DDBJ whole genome shotgun (WGS) entry which is preliminary data.</text>
</comment>
<evidence type="ECO:0000313" key="2">
    <source>
        <dbReference type="EMBL" id="RII97644.1"/>
    </source>
</evidence>
<dbReference type="Proteomes" id="UP000266298">
    <property type="component" value="Unassembled WGS sequence"/>
</dbReference>
<dbReference type="EMBL" id="QWEC01000067">
    <property type="protein sequence ID" value="RII97644.1"/>
    <property type="molecule type" value="Genomic_DNA"/>
</dbReference>
<protein>
    <recommendedName>
        <fullName evidence="4">Secreted protein</fullName>
    </recommendedName>
</protein>
<accession>A0A399NUG4</accession>
<proteinExistence type="predicted"/>
<evidence type="ECO:0008006" key="4">
    <source>
        <dbReference type="Google" id="ProtNLM"/>
    </source>
</evidence>
<evidence type="ECO:0000256" key="1">
    <source>
        <dbReference type="SAM" id="SignalP"/>
    </source>
</evidence>
<organism evidence="2 3">
    <name type="scientific">Clavibacter michiganensis</name>
    <dbReference type="NCBI Taxonomy" id="28447"/>
    <lineage>
        <taxon>Bacteria</taxon>
        <taxon>Bacillati</taxon>
        <taxon>Actinomycetota</taxon>
        <taxon>Actinomycetes</taxon>
        <taxon>Micrococcales</taxon>
        <taxon>Microbacteriaceae</taxon>
        <taxon>Clavibacter</taxon>
    </lineage>
</organism>
<keyword evidence="1" id="KW-0732">Signal</keyword>
<feature type="chain" id="PRO_5017373916" description="Secreted protein" evidence="1">
    <location>
        <begin position="37"/>
        <end position="159"/>
    </location>
</feature>